<keyword evidence="2" id="KW-0472">Membrane</keyword>
<dbReference type="PATRIC" id="fig|1075402.3.peg.3623"/>
<dbReference type="AlphaFoldDB" id="A0A1E7KPV4"/>
<dbReference type="RefSeq" id="WP_070194683.1">
    <property type="nucleotide sequence ID" value="NZ_LJGU01000091.1"/>
</dbReference>
<proteinExistence type="predicted"/>
<evidence type="ECO:0000313" key="3">
    <source>
        <dbReference type="EMBL" id="OEV05924.1"/>
    </source>
</evidence>
<evidence type="ECO:0000256" key="2">
    <source>
        <dbReference type="SAM" id="Phobius"/>
    </source>
</evidence>
<evidence type="ECO:0000313" key="4">
    <source>
        <dbReference type="Proteomes" id="UP000176101"/>
    </source>
</evidence>
<feature type="transmembrane region" description="Helical" evidence="2">
    <location>
        <begin position="27"/>
        <end position="49"/>
    </location>
</feature>
<gene>
    <name evidence="3" type="ORF">AN216_01240</name>
</gene>
<dbReference type="Proteomes" id="UP000176101">
    <property type="component" value="Unassembled WGS sequence"/>
</dbReference>
<reference evidence="3 4" key="1">
    <citation type="journal article" date="2016" name="Front. Microbiol.">
        <title>Comparative Genomics Analysis of Streptomyces Species Reveals Their Adaptation to the Marine Environment and Their Diversity at the Genomic Level.</title>
        <authorList>
            <person name="Tian X."/>
            <person name="Zhang Z."/>
            <person name="Yang T."/>
            <person name="Chen M."/>
            <person name="Li J."/>
            <person name="Chen F."/>
            <person name="Yang J."/>
            <person name="Li W."/>
            <person name="Zhang B."/>
            <person name="Zhang Z."/>
            <person name="Wu J."/>
            <person name="Zhang C."/>
            <person name="Long L."/>
            <person name="Xiao J."/>
        </authorList>
    </citation>
    <scope>NUCLEOTIDE SEQUENCE [LARGE SCALE GENOMIC DNA]</scope>
    <source>
        <strain evidence="3 4">SCSIO 02100</strain>
    </source>
</reference>
<sequence>MTGRLSVRWSASTPWAGSPEDRGRTGLLLGVGGLSLDGLVLALVLSGAANGDLAPLLLALLTAGKPVLGALGVLYGGLGFLRARRGAGERSGLALVSVVLGIAVLVTQLAWLGAVLPNLSTEHTMGPLERHSVLADAGNRLECPAVSVRS</sequence>
<name>A0A1E7KPV4_9ACTN</name>
<organism evidence="3 4">
    <name type="scientific">Streptomyces oceani</name>
    <dbReference type="NCBI Taxonomy" id="1075402"/>
    <lineage>
        <taxon>Bacteria</taxon>
        <taxon>Bacillati</taxon>
        <taxon>Actinomycetota</taxon>
        <taxon>Actinomycetes</taxon>
        <taxon>Kitasatosporales</taxon>
        <taxon>Streptomycetaceae</taxon>
        <taxon>Streptomyces</taxon>
    </lineage>
</organism>
<keyword evidence="2" id="KW-1133">Transmembrane helix</keyword>
<dbReference type="EMBL" id="LJGU01000091">
    <property type="protein sequence ID" value="OEV05924.1"/>
    <property type="molecule type" value="Genomic_DNA"/>
</dbReference>
<feature type="region of interest" description="Disordered" evidence="1">
    <location>
        <begin position="1"/>
        <end position="20"/>
    </location>
</feature>
<keyword evidence="4" id="KW-1185">Reference proteome</keyword>
<keyword evidence="2" id="KW-0812">Transmembrane</keyword>
<feature type="transmembrane region" description="Helical" evidence="2">
    <location>
        <begin position="55"/>
        <end position="81"/>
    </location>
</feature>
<accession>A0A1E7KPV4</accession>
<feature type="transmembrane region" description="Helical" evidence="2">
    <location>
        <begin position="93"/>
        <end position="116"/>
    </location>
</feature>
<evidence type="ECO:0000256" key="1">
    <source>
        <dbReference type="SAM" id="MobiDB-lite"/>
    </source>
</evidence>
<comment type="caution">
    <text evidence="3">The sequence shown here is derived from an EMBL/GenBank/DDBJ whole genome shotgun (WGS) entry which is preliminary data.</text>
</comment>
<dbReference type="STRING" id="1075402.AN216_01240"/>
<protein>
    <submittedName>
        <fullName evidence="3">Uncharacterized protein</fullName>
    </submittedName>
</protein>